<accession>A0A6H9YHW8</accession>
<sequence>MSSSDISSVAKKKATPSTAALPPARGFTLEALQSALATEHAAVYGYGVVGARLTGGAHEAARTYWNAHRDQRDALMAHLTARQATPAAAAAAYKLPVRVASSRSAAQLAARLEDDLTVAYVGLAGAQDAQLRDQAARAAQEAMARAVRWRTTAGVPASHAAFPGLPASALSPRPRPGG</sequence>
<dbReference type="AlphaFoldDB" id="A0A6H9YHW8"/>
<dbReference type="Pfam" id="PF14530">
    <property type="entry name" value="DUF4439"/>
    <property type="match status" value="1"/>
</dbReference>
<keyword evidence="4" id="KW-1185">Reference proteome</keyword>
<comment type="caution">
    <text evidence="3">The sequence shown here is derived from an EMBL/GenBank/DDBJ whole genome shotgun (WGS) entry which is preliminary data.</text>
</comment>
<name>A0A6H9YHW8_9ACTN</name>
<organism evidence="3 4">
    <name type="scientific">Actinomadura rudentiformis</name>
    <dbReference type="NCBI Taxonomy" id="359158"/>
    <lineage>
        <taxon>Bacteria</taxon>
        <taxon>Bacillati</taxon>
        <taxon>Actinomycetota</taxon>
        <taxon>Actinomycetes</taxon>
        <taxon>Streptosporangiales</taxon>
        <taxon>Thermomonosporaceae</taxon>
        <taxon>Actinomadura</taxon>
    </lineage>
</organism>
<dbReference type="InterPro" id="IPR012347">
    <property type="entry name" value="Ferritin-like"/>
</dbReference>
<reference evidence="3 4" key="1">
    <citation type="submission" date="2019-09" db="EMBL/GenBank/DDBJ databases">
        <title>Actinomadura physcomitrii sp. nov., a novel actinomycete isolated from moss [Physcomitrium sphaericum (Ludw) Fuernr].</title>
        <authorList>
            <person name="Zhuang X."/>
            <person name="Liu C."/>
        </authorList>
    </citation>
    <scope>NUCLEOTIDE SEQUENCE [LARGE SCALE GENOMIC DNA]</scope>
    <source>
        <strain evidence="3 4">HMC1</strain>
    </source>
</reference>
<dbReference type="Proteomes" id="UP000468735">
    <property type="component" value="Unassembled WGS sequence"/>
</dbReference>
<dbReference type="CDD" id="cd00657">
    <property type="entry name" value="Ferritin_like"/>
    <property type="match status" value="1"/>
</dbReference>
<dbReference type="EMBL" id="WBMT01000024">
    <property type="protein sequence ID" value="KAB2341913.1"/>
    <property type="molecule type" value="Genomic_DNA"/>
</dbReference>
<evidence type="ECO:0000313" key="3">
    <source>
        <dbReference type="EMBL" id="KAB2341913.1"/>
    </source>
</evidence>
<feature type="domain" description="DUF4439" evidence="2">
    <location>
        <begin position="31"/>
        <end position="166"/>
    </location>
</feature>
<proteinExistence type="predicted"/>
<feature type="region of interest" description="Disordered" evidence="1">
    <location>
        <begin position="1"/>
        <end position="21"/>
    </location>
</feature>
<dbReference type="InterPro" id="IPR029447">
    <property type="entry name" value="DUF4439"/>
</dbReference>
<evidence type="ECO:0000256" key="1">
    <source>
        <dbReference type="SAM" id="MobiDB-lite"/>
    </source>
</evidence>
<dbReference type="Gene3D" id="1.20.1260.10">
    <property type="match status" value="1"/>
</dbReference>
<dbReference type="SUPFAM" id="SSF47240">
    <property type="entry name" value="Ferritin-like"/>
    <property type="match status" value="1"/>
</dbReference>
<dbReference type="InterPro" id="IPR009078">
    <property type="entry name" value="Ferritin-like_SF"/>
</dbReference>
<protein>
    <submittedName>
        <fullName evidence="3">Ferritin-like domain-containing protein</fullName>
    </submittedName>
</protein>
<evidence type="ECO:0000313" key="4">
    <source>
        <dbReference type="Proteomes" id="UP000468735"/>
    </source>
</evidence>
<gene>
    <name evidence="3" type="ORF">F8566_39830</name>
</gene>
<dbReference type="OrthoDB" id="3855078at2"/>
<evidence type="ECO:0000259" key="2">
    <source>
        <dbReference type="Pfam" id="PF14530"/>
    </source>
</evidence>